<dbReference type="InterPro" id="IPR027434">
    <property type="entry name" value="Homing_endonucl"/>
</dbReference>
<dbReference type="EMBL" id="LN736368">
    <property type="protein sequence ID" value="CEP63938.1"/>
    <property type="molecule type" value="Genomic_DNA"/>
</dbReference>
<evidence type="ECO:0000259" key="2">
    <source>
        <dbReference type="PROSITE" id="PS50819"/>
    </source>
</evidence>
<dbReference type="SUPFAM" id="SSF51294">
    <property type="entry name" value="Hedgehog/intein (Hint) domain"/>
    <property type="match status" value="1"/>
</dbReference>
<dbReference type="RefSeq" id="XP_022630150.1">
    <property type="nucleotide sequence ID" value="XM_022770851.1"/>
</dbReference>
<dbReference type="InterPro" id="IPR007868">
    <property type="entry name" value="Hom_end_hint"/>
</dbReference>
<dbReference type="AlphaFoldDB" id="A0A0C7N7Q2"/>
<sequence length="642" mass="72368">MPGTTNFLGGFVAGTKFMMADGEQRAIENISVGDKLMKDDGTAVEIIAVPCQVTDTVKIRQASNHTAHLKDPTRSPPCGLFEFACASRQSLKFATFQVKKDSRRSNGNRVIGIHQMAVGKTKDGREIALVKNKDKIFRHDGDDYAANKYIAETMAPYPDKLIFWDCEVGDLECLTAAPRTSTGLSFYPIYFENPVLLSWLENHFERAVTMKALEGMAWLLGFWVGNGYKRGPIFALHSEDHDISGRLKRNAKLWGMELVIKKVGPSGGKNATGYLHTYSGTVRNLYQKSPICEVLSGLKFWENGRRGEAKRVPKFLSTDQKIVREAFLAGLIDADGSTRIQDNLIRAKIVTVLPPVRDAINAIARSLGLNVTVYFYHERMHKLGYHESDAWTFNLFGGTNQETLQSILNRCSCERKRNPPIQKDRNEDVEEFEDQEGQKSAGINDMLSEEDYNNPDDSSVVSDDEETALFEIDAVDTYFEKHQGFNDEDINLNPNRFRFIMESNGEQEVFGLVCSDECKLLMSDQIVVGSSKLIGGNDRGQANAVTGCVSCKTTRTTHWYRLPWDRSTYRRICEQCKRSLRSLSLKCYKNDCDHILKHAQLASFRRSRIAKVRRQIAGSQVAEGYPCLKCRDGIYVKISKDD</sequence>
<proteinExistence type="predicted"/>
<dbReference type="GO" id="GO:0004519">
    <property type="term" value="F:endonuclease activity"/>
    <property type="evidence" value="ECO:0007669"/>
    <property type="project" value="InterPro"/>
</dbReference>
<evidence type="ECO:0000313" key="4">
    <source>
        <dbReference type="Proteomes" id="UP000054304"/>
    </source>
</evidence>
<dbReference type="InterPro" id="IPR006142">
    <property type="entry name" value="INTEIN"/>
</dbReference>
<evidence type="ECO:0000256" key="1">
    <source>
        <dbReference type="SAM" id="MobiDB-lite"/>
    </source>
</evidence>
<dbReference type="GO" id="GO:0003677">
    <property type="term" value="F:DNA binding"/>
    <property type="evidence" value="ECO:0007669"/>
    <property type="project" value="InterPro"/>
</dbReference>
<protein>
    <submittedName>
        <fullName evidence="3">LALA0S09e05864g1_1</fullName>
    </submittedName>
</protein>
<dbReference type="Pfam" id="PF05203">
    <property type="entry name" value="Hom_end_hint"/>
    <property type="match status" value="1"/>
</dbReference>
<dbReference type="PRINTS" id="PR00379">
    <property type="entry name" value="INTEIN"/>
</dbReference>
<dbReference type="InterPro" id="IPR036844">
    <property type="entry name" value="Hint_dom_sf"/>
</dbReference>
<dbReference type="HOGENOM" id="CLU_033909_0_0_1"/>
<dbReference type="Gene3D" id="3.10.28.10">
    <property type="entry name" value="Homing endonucleases"/>
    <property type="match status" value="2"/>
</dbReference>
<dbReference type="InterPro" id="IPR007869">
    <property type="entry name" value="Homing_endonuc_PI-Sce"/>
</dbReference>
<evidence type="ECO:0000313" key="3">
    <source>
        <dbReference type="EMBL" id="CEP63938.1"/>
    </source>
</evidence>
<dbReference type="OrthoDB" id="4037793at2759"/>
<dbReference type="SUPFAM" id="SSF55608">
    <property type="entry name" value="Homing endonucleases"/>
    <property type="match status" value="2"/>
</dbReference>
<feature type="compositionally biased region" description="Basic and acidic residues" evidence="1">
    <location>
        <begin position="416"/>
        <end position="426"/>
    </location>
</feature>
<dbReference type="PROSITE" id="PS50819">
    <property type="entry name" value="INTEIN_ENDONUCLEASE"/>
    <property type="match status" value="1"/>
</dbReference>
<dbReference type="GO" id="GO:0016539">
    <property type="term" value="P:intein-mediated protein splicing"/>
    <property type="evidence" value="ECO:0007669"/>
    <property type="project" value="InterPro"/>
</dbReference>
<feature type="domain" description="DOD-type homing endonuclease" evidence="2">
    <location>
        <begin position="219"/>
        <end position="369"/>
    </location>
</feature>
<keyword evidence="4" id="KW-1185">Reference proteome</keyword>
<name>A0A0C7N7Q2_9SACH</name>
<gene>
    <name evidence="3" type="ORF">LALA0_S09e05864g</name>
</gene>
<dbReference type="InterPro" id="IPR004042">
    <property type="entry name" value="Intein_endonuc_central"/>
</dbReference>
<dbReference type="Gene3D" id="2.170.16.10">
    <property type="entry name" value="Hedgehog/Intein (Hint) domain"/>
    <property type="match status" value="1"/>
</dbReference>
<feature type="region of interest" description="Disordered" evidence="1">
    <location>
        <begin position="416"/>
        <end position="462"/>
    </location>
</feature>
<dbReference type="GeneID" id="34687460"/>
<dbReference type="Proteomes" id="UP000054304">
    <property type="component" value="Unassembled WGS sequence"/>
</dbReference>
<dbReference type="Pfam" id="PF05204">
    <property type="entry name" value="Hom_end"/>
    <property type="match status" value="1"/>
</dbReference>
<reference evidence="3 4" key="1">
    <citation type="submission" date="2014-12" db="EMBL/GenBank/DDBJ databases">
        <authorList>
            <person name="Neuveglise Cecile"/>
        </authorList>
    </citation>
    <scope>NUCLEOTIDE SEQUENCE [LARGE SCALE GENOMIC DNA]</scope>
    <source>
        <strain evidence="3 4">CBS 12615</strain>
    </source>
</reference>
<organism evidence="3 4">
    <name type="scientific">Lachancea lanzarotensis</name>
    <dbReference type="NCBI Taxonomy" id="1245769"/>
    <lineage>
        <taxon>Eukaryota</taxon>
        <taxon>Fungi</taxon>
        <taxon>Dikarya</taxon>
        <taxon>Ascomycota</taxon>
        <taxon>Saccharomycotina</taxon>
        <taxon>Saccharomycetes</taxon>
        <taxon>Saccharomycetales</taxon>
        <taxon>Saccharomycetaceae</taxon>
        <taxon>Lachancea</taxon>
    </lineage>
</organism>
<dbReference type="STRING" id="1245769.A0A0C7N7Q2"/>
<accession>A0A0C7N7Q2</accession>